<dbReference type="GO" id="GO:0051537">
    <property type="term" value="F:2 iron, 2 sulfur cluster binding"/>
    <property type="evidence" value="ECO:0007669"/>
    <property type="project" value="UniProtKB-KW"/>
</dbReference>
<dbReference type="Proteomes" id="UP001193501">
    <property type="component" value="Unassembled WGS sequence"/>
</dbReference>
<proteinExistence type="predicted"/>
<evidence type="ECO:0000313" key="7">
    <source>
        <dbReference type="Proteomes" id="UP001193501"/>
    </source>
</evidence>
<dbReference type="Gene3D" id="2.102.10.10">
    <property type="entry name" value="Rieske [2Fe-2S] iron-sulphur domain"/>
    <property type="match status" value="1"/>
</dbReference>
<sequence>MWVTACALDDIDTEDLVRWDHDGRTFAIYRDTKGAVFATDGLCTHENVHLCDGLVIGDQVECPKHNGRFDYKTGEAKRLPCTARLKTWATRVVDGNVEIDL</sequence>
<dbReference type="InterPro" id="IPR012747">
    <property type="entry name" value="MocE_2FeS"/>
</dbReference>
<dbReference type="RefSeq" id="WP_168773992.1">
    <property type="nucleotide sequence ID" value="NZ_JAABNR010000005.1"/>
</dbReference>
<evidence type="ECO:0000256" key="4">
    <source>
        <dbReference type="ARBA" id="ARBA00023014"/>
    </source>
</evidence>
<dbReference type="Pfam" id="PF00355">
    <property type="entry name" value="Rieske"/>
    <property type="match status" value="1"/>
</dbReference>
<dbReference type="AlphaFoldDB" id="A0AAE4YC25"/>
<name>A0AAE4YC25_9RHOB</name>
<reference evidence="6" key="1">
    <citation type="submission" date="2020-01" db="EMBL/GenBank/DDBJ databases">
        <authorList>
            <person name="Chen W.-M."/>
        </authorList>
    </citation>
    <scope>NUCLEOTIDE SEQUENCE</scope>
    <source>
        <strain evidence="6">CYK-10</strain>
    </source>
</reference>
<evidence type="ECO:0000256" key="1">
    <source>
        <dbReference type="ARBA" id="ARBA00022714"/>
    </source>
</evidence>
<keyword evidence="4" id="KW-0411">Iron-sulfur</keyword>
<protein>
    <submittedName>
        <fullName evidence="6">Rieske 2Fe-2S domain-containing protein</fullName>
    </submittedName>
</protein>
<keyword evidence="1" id="KW-0001">2Fe-2S</keyword>
<dbReference type="PROSITE" id="PS51296">
    <property type="entry name" value="RIESKE"/>
    <property type="match status" value="1"/>
</dbReference>
<dbReference type="InterPro" id="IPR036922">
    <property type="entry name" value="Rieske_2Fe-2S_sf"/>
</dbReference>
<evidence type="ECO:0000259" key="5">
    <source>
        <dbReference type="PROSITE" id="PS51296"/>
    </source>
</evidence>
<evidence type="ECO:0000256" key="2">
    <source>
        <dbReference type="ARBA" id="ARBA00022723"/>
    </source>
</evidence>
<evidence type="ECO:0000313" key="6">
    <source>
        <dbReference type="EMBL" id="NBZ87175.1"/>
    </source>
</evidence>
<dbReference type="NCBIfam" id="TIGR02377">
    <property type="entry name" value="MocE_fam_FeS"/>
    <property type="match status" value="1"/>
</dbReference>
<dbReference type="InterPro" id="IPR017941">
    <property type="entry name" value="Rieske_2Fe-2S"/>
</dbReference>
<evidence type="ECO:0000256" key="3">
    <source>
        <dbReference type="ARBA" id="ARBA00023004"/>
    </source>
</evidence>
<keyword evidence="7" id="KW-1185">Reference proteome</keyword>
<keyword evidence="2" id="KW-0479">Metal-binding</keyword>
<feature type="domain" description="Rieske" evidence="5">
    <location>
        <begin position="3"/>
        <end position="99"/>
    </location>
</feature>
<dbReference type="SUPFAM" id="SSF50022">
    <property type="entry name" value="ISP domain"/>
    <property type="match status" value="1"/>
</dbReference>
<organism evidence="6 7">
    <name type="scientific">Stagnihabitans tardus</name>
    <dbReference type="NCBI Taxonomy" id="2699202"/>
    <lineage>
        <taxon>Bacteria</taxon>
        <taxon>Pseudomonadati</taxon>
        <taxon>Pseudomonadota</taxon>
        <taxon>Alphaproteobacteria</taxon>
        <taxon>Rhodobacterales</taxon>
        <taxon>Paracoccaceae</taxon>
        <taxon>Stagnihabitans</taxon>
    </lineage>
</organism>
<keyword evidence="3" id="KW-0408">Iron</keyword>
<accession>A0AAE4YC25</accession>
<dbReference type="EMBL" id="JAABNR010000005">
    <property type="protein sequence ID" value="NBZ87175.1"/>
    <property type="molecule type" value="Genomic_DNA"/>
</dbReference>
<gene>
    <name evidence="6" type="ORF">GV832_06240</name>
</gene>
<dbReference type="CDD" id="cd03528">
    <property type="entry name" value="Rieske_RO_ferredoxin"/>
    <property type="match status" value="1"/>
</dbReference>
<comment type="caution">
    <text evidence="6">The sequence shown here is derived from an EMBL/GenBank/DDBJ whole genome shotgun (WGS) entry which is preliminary data.</text>
</comment>
<dbReference type="GO" id="GO:0046872">
    <property type="term" value="F:metal ion binding"/>
    <property type="evidence" value="ECO:0007669"/>
    <property type="project" value="UniProtKB-KW"/>
</dbReference>